<evidence type="ECO:0000256" key="4">
    <source>
        <dbReference type="ARBA" id="ARBA00022723"/>
    </source>
</evidence>
<feature type="region of interest" description="Disordered" evidence="16">
    <location>
        <begin position="237"/>
        <end position="258"/>
    </location>
</feature>
<evidence type="ECO:0000256" key="8">
    <source>
        <dbReference type="ARBA" id="ARBA00023008"/>
    </source>
</evidence>
<evidence type="ECO:0000256" key="10">
    <source>
        <dbReference type="ARBA" id="ARBA00023157"/>
    </source>
</evidence>
<sequence length="258" mass="28481">MKSSLSCLAATVPTLTVLLLQVVQPVHGHYGFPVLLINDTATNWFEYVRPVAPDELDGMMFPINDWAGETQVCGINATHTGHLTKTAKVKAGSQLGMRAFRSYQREYEDFNHPFTASDGIWHMGPGQIYMSKAPGDIESYTGDGDWFKIAYIGYKPDGVGTFDWLTYGKGEMNFTVPKTTPPGKYLVRAEHLYVNTQYNETQQFIGCAQIEVTGPGGGTPGPFITFPGGYDLRDPGIMRPQGQPYTEYKPPGPPVWQG</sequence>
<evidence type="ECO:0000256" key="6">
    <source>
        <dbReference type="ARBA" id="ARBA00023001"/>
    </source>
</evidence>
<protein>
    <recommendedName>
        <fullName evidence="15">lytic cellulose monooxygenase (C4-dehydrogenating)</fullName>
        <ecNumber evidence="15">1.14.99.56</ecNumber>
    </recommendedName>
</protein>
<gene>
    <name evidence="19" type="ORF">BDV96DRAFT_650645</name>
</gene>
<keyword evidence="7" id="KW-0560">Oxidoreductase</keyword>
<dbReference type="OrthoDB" id="6038816at2759"/>
<keyword evidence="11" id="KW-0119">Carbohydrate metabolism</keyword>
<comment type="similarity">
    <text evidence="13">Belongs to the polysaccharide monooxygenase AA9 family.</text>
</comment>
<dbReference type="PANTHER" id="PTHR33353">
    <property type="entry name" value="PUTATIVE (AFU_ORTHOLOGUE AFUA_1G12560)-RELATED"/>
    <property type="match status" value="1"/>
</dbReference>
<evidence type="ECO:0000313" key="20">
    <source>
        <dbReference type="Proteomes" id="UP000799770"/>
    </source>
</evidence>
<keyword evidence="12" id="KW-0624">Polysaccharide degradation</keyword>
<evidence type="ECO:0000256" key="7">
    <source>
        <dbReference type="ARBA" id="ARBA00023002"/>
    </source>
</evidence>
<comment type="subcellular location">
    <subcellularLocation>
        <location evidence="2">Secreted</location>
    </subcellularLocation>
</comment>
<reference evidence="19" key="1">
    <citation type="journal article" date="2020" name="Stud. Mycol.">
        <title>101 Dothideomycetes genomes: a test case for predicting lifestyles and emergence of pathogens.</title>
        <authorList>
            <person name="Haridas S."/>
            <person name="Albert R."/>
            <person name="Binder M."/>
            <person name="Bloem J."/>
            <person name="Labutti K."/>
            <person name="Salamov A."/>
            <person name="Andreopoulos B."/>
            <person name="Baker S."/>
            <person name="Barry K."/>
            <person name="Bills G."/>
            <person name="Bluhm B."/>
            <person name="Cannon C."/>
            <person name="Castanera R."/>
            <person name="Culley D."/>
            <person name="Daum C."/>
            <person name="Ezra D."/>
            <person name="Gonzalez J."/>
            <person name="Henrissat B."/>
            <person name="Kuo A."/>
            <person name="Liang C."/>
            <person name="Lipzen A."/>
            <person name="Lutzoni F."/>
            <person name="Magnuson J."/>
            <person name="Mondo S."/>
            <person name="Nolan M."/>
            <person name="Ohm R."/>
            <person name="Pangilinan J."/>
            <person name="Park H.-J."/>
            <person name="Ramirez L."/>
            <person name="Alfaro M."/>
            <person name="Sun H."/>
            <person name="Tritt A."/>
            <person name="Yoshinaga Y."/>
            <person name="Zwiers L.-H."/>
            <person name="Turgeon B."/>
            <person name="Goodwin S."/>
            <person name="Spatafora J."/>
            <person name="Crous P."/>
            <person name="Grigoriev I."/>
        </authorList>
    </citation>
    <scope>NUCLEOTIDE SEQUENCE</scope>
    <source>
        <strain evidence="19">CBS 627.86</strain>
    </source>
</reference>
<evidence type="ECO:0000259" key="18">
    <source>
        <dbReference type="Pfam" id="PF03443"/>
    </source>
</evidence>
<organism evidence="19 20">
    <name type="scientific">Lophiotrema nucula</name>
    <dbReference type="NCBI Taxonomy" id="690887"/>
    <lineage>
        <taxon>Eukaryota</taxon>
        <taxon>Fungi</taxon>
        <taxon>Dikarya</taxon>
        <taxon>Ascomycota</taxon>
        <taxon>Pezizomycotina</taxon>
        <taxon>Dothideomycetes</taxon>
        <taxon>Pleosporomycetidae</taxon>
        <taxon>Pleosporales</taxon>
        <taxon>Lophiotremataceae</taxon>
        <taxon>Lophiotrema</taxon>
    </lineage>
</organism>
<evidence type="ECO:0000256" key="5">
    <source>
        <dbReference type="ARBA" id="ARBA00022729"/>
    </source>
</evidence>
<keyword evidence="19" id="KW-0378">Hydrolase</keyword>
<dbReference type="Gene3D" id="2.70.50.70">
    <property type="match status" value="1"/>
</dbReference>
<evidence type="ECO:0000256" key="9">
    <source>
        <dbReference type="ARBA" id="ARBA00023033"/>
    </source>
</evidence>
<evidence type="ECO:0000256" key="11">
    <source>
        <dbReference type="ARBA" id="ARBA00023277"/>
    </source>
</evidence>
<dbReference type="Proteomes" id="UP000799770">
    <property type="component" value="Unassembled WGS sequence"/>
</dbReference>
<comment type="cofactor">
    <cofactor evidence="1">
        <name>Cu(2+)</name>
        <dbReference type="ChEBI" id="CHEBI:29036"/>
    </cofactor>
</comment>
<keyword evidence="3" id="KW-0964">Secreted</keyword>
<dbReference type="InterPro" id="IPR049892">
    <property type="entry name" value="AA9"/>
</dbReference>
<keyword evidence="9" id="KW-0503">Monooxygenase</keyword>
<evidence type="ECO:0000256" key="17">
    <source>
        <dbReference type="SAM" id="SignalP"/>
    </source>
</evidence>
<feature type="domain" description="Auxiliary Activity family 9 catalytic" evidence="18">
    <location>
        <begin position="29"/>
        <end position="238"/>
    </location>
</feature>
<evidence type="ECO:0000256" key="12">
    <source>
        <dbReference type="ARBA" id="ARBA00023326"/>
    </source>
</evidence>
<dbReference type="GO" id="GO:0046872">
    <property type="term" value="F:metal ion binding"/>
    <property type="evidence" value="ECO:0007669"/>
    <property type="project" value="UniProtKB-KW"/>
</dbReference>
<evidence type="ECO:0000313" key="19">
    <source>
        <dbReference type="EMBL" id="KAF2111043.1"/>
    </source>
</evidence>
<proteinExistence type="inferred from homology"/>
<dbReference type="EMBL" id="ML977336">
    <property type="protein sequence ID" value="KAF2111043.1"/>
    <property type="molecule type" value="Genomic_DNA"/>
</dbReference>
<evidence type="ECO:0000256" key="1">
    <source>
        <dbReference type="ARBA" id="ARBA00001973"/>
    </source>
</evidence>
<evidence type="ECO:0000256" key="3">
    <source>
        <dbReference type="ARBA" id="ARBA00022525"/>
    </source>
</evidence>
<dbReference type="GO" id="GO:0016787">
    <property type="term" value="F:hydrolase activity"/>
    <property type="evidence" value="ECO:0007669"/>
    <property type="project" value="UniProtKB-KW"/>
</dbReference>
<keyword evidence="5 17" id="KW-0732">Signal</keyword>
<name>A0A6A5YW02_9PLEO</name>
<accession>A0A6A5YW02</accession>
<dbReference type="GO" id="GO:0004497">
    <property type="term" value="F:monooxygenase activity"/>
    <property type="evidence" value="ECO:0007669"/>
    <property type="project" value="UniProtKB-KW"/>
</dbReference>
<dbReference type="GO" id="GO:0030245">
    <property type="term" value="P:cellulose catabolic process"/>
    <property type="evidence" value="ECO:0007669"/>
    <property type="project" value="UniProtKB-KW"/>
</dbReference>
<evidence type="ECO:0000256" key="13">
    <source>
        <dbReference type="ARBA" id="ARBA00044502"/>
    </source>
</evidence>
<feature type="chain" id="PRO_5025541233" description="lytic cellulose monooxygenase (C4-dehydrogenating)" evidence="17">
    <location>
        <begin position="29"/>
        <end position="258"/>
    </location>
</feature>
<keyword evidence="6" id="KW-0136">Cellulose degradation</keyword>
<feature type="signal peptide" evidence="17">
    <location>
        <begin position="1"/>
        <end position="28"/>
    </location>
</feature>
<keyword evidence="10" id="KW-1015">Disulfide bond</keyword>
<dbReference type="AlphaFoldDB" id="A0A6A5YW02"/>
<evidence type="ECO:0000256" key="2">
    <source>
        <dbReference type="ARBA" id="ARBA00004613"/>
    </source>
</evidence>
<keyword evidence="4" id="KW-0479">Metal-binding</keyword>
<dbReference type="InterPro" id="IPR005103">
    <property type="entry name" value="AA9_LPMO"/>
</dbReference>
<keyword evidence="8" id="KW-0186">Copper</keyword>
<dbReference type="PANTHER" id="PTHR33353:SF10">
    <property type="entry name" value="ENDO-BETA-1,4-GLUCANASE D"/>
    <property type="match status" value="1"/>
</dbReference>
<dbReference type="GO" id="GO:0005576">
    <property type="term" value="C:extracellular region"/>
    <property type="evidence" value="ECO:0007669"/>
    <property type="project" value="UniProtKB-SubCell"/>
</dbReference>
<dbReference type="Pfam" id="PF03443">
    <property type="entry name" value="AA9"/>
    <property type="match status" value="1"/>
</dbReference>
<evidence type="ECO:0000256" key="14">
    <source>
        <dbReference type="ARBA" id="ARBA00045077"/>
    </source>
</evidence>
<evidence type="ECO:0000256" key="16">
    <source>
        <dbReference type="SAM" id="MobiDB-lite"/>
    </source>
</evidence>
<evidence type="ECO:0000256" key="15">
    <source>
        <dbReference type="ARBA" id="ARBA00047174"/>
    </source>
</evidence>
<dbReference type="EC" id="1.14.99.56" evidence="15"/>
<comment type="catalytic activity">
    <reaction evidence="14">
        <text>[(1-&gt;4)-beta-D-glucosyl]n+m + reduced acceptor + O2 = 4-dehydro-beta-D-glucosyl-[(1-&gt;4)-beta-D-glucosyl]n-1 + [(1-&gt;4)-beta-D-glucosyl]m + acceptor + H2O.</text>
        <dbReference type="EC" id="1.14.99.56"/>
    </reaction>
</comment>
<keyword evidence="20" id="KW-1185">Reference proteome</keyword>